<gene>
    <name evidence="2" type="ORF">HMPREF0765_4486</name>
</gene>
<dbReference type="Proteomes" id="UP000006241">
    <property type="component" value="Unassembled WGS sequence"/>
</dbReference>
<organism evidence="2 3">
    <name type="scientific">Sphingobacterium spiritivorum ATCC 33300</name>
    <dbReference type="NCBI Taxonomy" id="525372"/>
    <lineage>
        <taxon>Bacteria</taxon>
        <taxon>Pseudomonadati</taxon>
        <taxon>Bacteroidota</taxon>
        <taxon>Sphingobacteriia</taxon>
        <taxon>Sphingobacteriales</taxon>
        <taxon>Sphingobacteriaceae</taxon>
        <taxon>Sphingobacterium</taxon>
    </lineage>
</organism>
<dbReference type="EMBL" id="ACHB01000098">
    <property type="protein sequence ID" value="EEI89901.1"/>
    <property type="molecule type" value="Genomic_DNA"/>
</dbReference>
<evidence type="ECO:0000313" key="2">
    <source>
        <dbReference type="EMBL" id="EEI89901.1"/>
    </source>
</evidence>
<evidence type="ECO:0000259" key="1">
    <source>
        <dbReference type="Pfam" id="PF10988"/>
    </source>
</evidence>
<accession>C2G4I0</accession>
<name>C2G4I0_SPHSI</name>
<dbReference type="InterPro" id="IPR021255">
    <property type="entry name" value="DUF2807"/>
</dbReference>
<dbReference type="AlphaFoldDB" id="C2G4I0"/>
<comment type="caution">
    <text evidence="2">The sequence shown here is derived from an EMBL/GenBank/DDBJ whole genome shotgun (WGS) entry which is preliminary data.</text>
</comment>
<dbReference type="HOGENOM" id="CLU_102881_0_0_10"/>
<dbReference type="Pfam" id="PF10988">
    <property type="entry name" value="DUF2807"/>
    <property type="match status" value="1"/>
</dbReference>
<feature type="domain" description="Putative auto-transporter adhesin head GIN" evidence="1">
    <location>
        <begin position="60"/>
        <end position="241"/>
    </location>
</feature>
<reference evidence="2 3" key="1">
    <citation type="submission" date="2009-01" db="EMBL/GenBank/DDBJ databases">
        <authorList>
            <person name="Qin X."/>
            <person name="Bachman B."/>
            <person name="Battles P."/>
            <person name="Bell A."/>
            <person name="Bess C."/>
            <person name="Bickham C."/>
            <person name="Chaboub L."/>
            <person name="Chen D."/>
            <person name="Coyle M."/>
            <person name="Deiros D.R."/>
            <person name="Dinh H."/>
            <person name="Forbes L."/>
            <person name="Fowler G."/>
            <person name="Francisco L."/>
            <person name="Fu Q."/>
            <person name="Gubbala S."/>
            <person name="Hale W."/>
            <person name="Han Y."/>
            <person name="Hemphill L."/>
            <person name="Highlander S.K."/>
            <person name="Hirani K."/>
            <person name="Hogues M."/>
            <person name="Jackson L."/>
            <person name="Jakkamsetti A."/>
            <person name="Javaid M."/>
            <person name="Jiang H."/>
            <person name="Korchina V."/>
            <person name="Kovar C."/>
            <person name="Lara F."/>
            <person name="Lee S."/>
            <person name="Mata R."/>
            <person name="Mathew T."/>
            <person name="Moen C."/>
            <person name="Morales K."/>
            <person name="Munidasa M."/>
            <person name="Nazareth L."/>
            <person name="Ngo R."/>
            <person name="Nguyen L."/>
            <person name="Okwuonu G."/>
            <person name="Ongeri F."/>
            <person name="Patil S."/>
            <person name="Petrosino J."/>
            <person name="Pham C."/>
            <person name="Pham P."/>
            <person name="Pu L.-L."/>
            <person name="Puazo M."/>
            <person name="Raj R."/>
            <person name="Reid J."/>
            <person name="Rouhana J."/>
            <person name="Saada N."/>
            <person name="Shang Y."/>
            <person name="Simmons D."/>
            <person name="Thornton R."/>
            <person name="Warren J."/>
            <person name="Weissenberger G."/>
            <person name="Zhang J."/>
            <person name="Zhang L."/>
            <person name="Zhou C."/>
            <person name="Zhu D."/>
            <person name="Muzny D."/>
            <person name="Worley K."/>
            <person name="Gibbs R."/>
        </authorList>
    </citation>
    <scope>NUCLEOTIDE SEQUENCE [LARGE SCALE GENOMIC DNA]</scope>
    <source>
        <strain evidence="2 3">ATCC 33300</strain>
    </source>
</reference>
<dbReference type="Gene3D" id="2.160.20.120">
    <property type="match status" value="1"/>
</dbReference>
<sequence>MKLYAGIICTVKYGDNIKIVFTYIIILQKLNYRQMKKIIAIGFLFMLAKVGMAQTREVGPFAKVEVTDKINVELINSSTYKVVISGNPSNEVDVIQKNGTLRLKMNTLNMMNGEGIHIKVYGNNISELTAKKGAIVKANEEEILSSNILNLSASEGGLLSLKVSGQEIKVSASKGGTVQASGKTPRQEVQLTFGGNYDGRSLVSENAKVTVNGGGRCEVNVKQTIDSQVRAGGIIHVYGNPAQRNEKKLAGGTIEYK</sequence>
<proteinExistence type="predicted"/>
<protein>
    <recommendedName>
        <fullName evidence="1">Putative auto-transporter adhesin head GIN domain-containing protein</fullName>
    </recommendedName>
</protein>
<evidence type="ECO:0000313" key="3">
    <source>
        <dbReference type="Proteomes" id="UP000006241"/>
    </source>
</evidence>